<evidence type="ECO:0000313" key="2">
    <source>
        <dbReference type="EMBL" id="RFZ89886.1"/>
    </source>
</evidence>
<protein>
    <submittedName>
        <fullName evidence="2">Uncharacterized protein</fullName>
    </submittedName>
</protein>
<sequence>MPHEAFTLQAGRTTGWKSFAPPTAHNFCKRFRNALTTAQATIVLPAFARSFFADGKKNYRDEPNATKLMRPSQKAGSTGNAIAET</sequence>
<dbReference type="RefSeq" id="WP_117394329.1">
    <property type="nucleotide sequence ID" value="NZ_QWDC01000011.1"/>
</dbReference>
<gene>
    <name evidence="2" type="ORF">D0C36_24250</name>
</gene>
<evidence type="ECO:0000313" key="3">
    <source>
        <dbReference type="Proteomes" id="UP000264217"/>
    </source>
</evidence>
<evidence type="ECO:0000256" key="1">
    <source>
        <dbReference type="SAM" id="MobiDB-lite"/>
    </source>
</evidence>
<organism evidence="2 3">
    <name type="scientific">Mucilaginibacter conchicola</name>
    <dbReference type="NCBI Taxonomy" id="2303333"/>
    <lineage>
        <taxon>Bacteria</taxon>
        <taxon>Pseudomonadati</taxon>
        <taxon>Bacteroidota</taxon>
        <taxon>Sphingobacteriia</taxon>
        <taxon>Sphingobacteriales</taxon>
        <taxon>Sphingobacteriaceae</taxon>
        <taxon>Mucilaginibacter</taxon>
    </lineage>
</organism>
<name>A0A372NLP7_9SPHI</name>
<accession>A0A372NLP7</accession>
<proteinExistence type="predicted"/>
<dbReference type="Proteomes" id="UP000264217">
    <property type="component" value="Unassembled WGS sequence"/>
</dbReference>
<reference evidence="2 3" key="1">
    <citation type="submission" date="2018-08" db="EMBL/GenBank/DDBJ databases">
        <title>Mucilaginibacter sp. MYSH2.</title>
        <authorList>
            <person name="Seo T."/>
        </authorList>
    </citation>
    <scope>NUCLEOTIDE SEQUENCE [LARGE SCALE GENOMIC DNA]</scope>
    <source>
        <strain evidence="2 3">MYSH2</strain>
    </source>
</reference>
<keyword evidence="3" id="KW-1185">Reference proteome</keyword>
<dbReference type="OrthoDB" id="805189at2"/>
<feature type="compositionally biased region" description="Polar residues" evidence="1">
    <location>
        <begin position="74"/>
        <end position="85"/>
    </location>
</feature>
<dbReference type="EMBL" id="QWDC01000011">
    <property type="protein sequence ID" value="RFZ89886.1"/>
    <property type="molecule type" value="Genomic_DNA"/>
</dbReference>
<feature type="region of interest" description="Disordered" evidence="1">
    <location>
        <begin position="62"/>
        <end position="85"/>
    </location>
</feature>
<comment type="caution">
    <text evidence="2">The sequence shown here is derived from an EMBL/GenBank/DDBJ whole genome shotgun (WGS) entry which is preliminary data.</text>
</comment>
<dbReference type="AlphaFoldDB" id="A0A372NLP7"/>